<keyword evidence="1" id="KW-0812">Transmembrane</keyword>
<feature type="transmembrane region" description="Helical" evidence="1">
    <location>
        <begin position="16"/>
        <end position="35"/>
    </location>
</feature>
<dbReference type="Proteomes" id="UP001214043">
    <property type="component" value="Chromosome"/>
</dbReference>
<name>A0AAE9ZHT0_9PROT</name>
<evidence type="ECO:0008006" key="4">
    <source>
        <dbReference type="Google" id="ProtNLM"/>
    </source>
</evidence>
<keyword evidence="1" id="KW-0472">Membrane</keyword>
<accession>A0AAE9ZHT0</accession>
<evidence type="ECO:0000313" key="3">
    <source>
        <dbReference type="Proteomes" id="UP001214043"/>
    </source>
</evidence>
<keyword evidence="3" id="KW-1185">Reference proteome</keyword>
<gene>
    <name evidence="2" type="ORF">PUV54_07845</name>
</gene>
<dbReference type="AlphaFoldDB" id="A0AAE9ZHT0"/>
<keyword evidence="1" id="KW-1133">Transmembrane helix</keyword>
<organism evidence="2 3">
    <name type="scientific">Hyphococcus flavus</name>
    <dbReference type="NCBI Taxonomy" id="1866326"/>
    <lineage>
        <taxon>Bacteria</taxon>
        <taxon>Pseudomonadati</taxon>
        <taxon>Pseudomonadota</taxon>
        <taxon>Alphaproteobacteria</taxon>
        <taxon>Parvularculales</taxon>
        <taxon>Parvularculaceae</taxon>
        <taxon>Hyphococcus</taxon>
    </lineage>
</organism>
<feature type="transmembrane region" description="Helical" evidence="1">
    <location>
        <begin position="55"/>
        <end position="73"/>
    </location>
</feature>
<feature type="transmembrane region" description="Helical" evidence="1">
    <location>
        <begin position="149"/>
        <end position="167"/>
    </location>
</feature>
<evidence type="ECO:0000313" key="2">
    <source>
        <dbReference type="EMBL" id="WDI33107.1"/>
    </source>
</evidence>
<dbReference type="KEGG" id="hfl:PUV54_07845"/>
<protein>
    <recommendedName>
        <fullName evidence="4">Flagellar motor protein MotA</fullName>
    </recommendedName>
</protein>
<dbReference type="EMBL" id="CP118166">
    <property type="protein sequence ID" value="WDI33107.1"/>
    <property type="molecule type" value="Genomic_DNA"/>
</dbReference>
<feature type="transmembrane region" description="Helical" evidence="1">
    <location>
        <begin position="208"/>
        <end position="227"/>
    </location>
</feature>
<proteinExistence type="predicted"/>
<evidence type="ECO:0000256" key="1">
    <source>
        <dbReference type="SAM" id="Phobius"/>
    </source>
</evidence>
<dbReference type="RefSeq" id="WP_274495069.1">
    <property type="nucleotide sequence ID" value="NZ_CP118166.1"/>
</dbReference>
<reference evidence="2" key="1">
    <citation type="submission" date="2023-02" db="EMBL/GenBank/DDBJ databases">
        <title>Genome sequence of Hyphococcus flavus.</title>
        <authorList>
            <person name="Rong J.-C."/>
            <person name="Zhao Q."/>
            <person name="Yi M."/>
            <person name="Wu J.-Y."/>
        </authorList>
    </citation>
    <scope>NUCLEOTIDE SEQUENCE</scope>
    <source>
        <strain evidence="2">MCCC 1K03223</strain>
    </source>
</reference>
<sequence length="317" mass="33636">MARSLERSVRFTRPGGYILNMLLFLIGVGAIVYYLSPLSPQPSPLLIDAFNANPALNGLILGVLAIGVIYNLRQAGVIAPAIRWVESFRESVDPGRSRLPRAPNLIRAMATMLLDADKTNARKLNPESSRAILDSIGTRMDEGREMGRYIMNLLVFLGLLGTFWGLLETVNAVADTINGLANTGGAAEDAVSQLIANLREPLSGMGTAFSSSLFGLGGSLIVGFLDLQAGQAQNRFYTDLEDWLAGMTETTRGAGKGGASLTAEVAEGDLMGAIQALEAALAANTETQIKAQAGQTAELKDEIRALNRTLIRVGGGE</sequence>